<dbReference type="EMBL" id="CP098736">
    <property type="protein sequence ID" value="USE79480.1"/>
    <property type="molecule type" value="Genomic_DNA"/>
</dbReference>
<evidence type="ECO:0000313" key="2">
    <source>
        <dbReference type="Proteomes" id="UP001056648"/>
    </source>
</evidence>
<organism evidence="1 2">
    <name type="scientific">Cupriavidus gilardii</name>
    <dbReference type="NCBI Taxonomy" id="82541"/>
    <lineage>
        <taxon>Bacteria</taxon>
        <taxon>Pseudomonadati</taxon>
        <taxon>Pseudomonadota</taxon>
        <taxon>Betaproteobacteria</taxon>
        <taxon>Burkholderiales</taxon>
        <taxon>Burkholderiaceae</taxon>
        <taxon>Cupriavidus</taxon>
    </lineage>
</organism>
<evidence type="ECO:0000313" key="1">
    <source>
        <dbReference type="EMBL" id="USE79480.1"/>
    </source>
</evidence>
<accession>A0ABY4VQE6</accession>
<dbReference type="RefSeq" id="WP_252252937.1">
    <property type="nucleotide sequence ID" value="NZ_CP098736.1"/>
</dbReference>
<evidence type="ECO:0008006" key="3">
    <source>
        <dbReference type="Google" id="ProtNLM"/>
    </source>
</evidence>
<proteinExistence type="predicted"/>
<name>A0ABY4VQE6_9BURK</name>
<keyword evidence="2" id="KW-1185">Reference proteome</keyword>
<protein>
    <recommendedName>
        <fullName evidence="3">GNAT family N-acetyltransferase</fullName>
    </recommendedName>
</protein>
<dbReference type="Proteomes" id="UP001056648">
    <property type="component" value="Chromosome 2"/>
</dbReference>
<dbReference type="SUPFAM" id="SSF55729">
    <property type="entry name" value="Acyl-CoA N-acyltransferases (Nat)"/>
    <property type="match status" value="1"/>
</dbReference>
<reference evidence="1" key="1">
    <citation type="submission" date="2022-06" db="EMBL/GenBank/DDBJ databases">
        <title>Complete genome sequence and characterization of Cupriavidus gilardii QJ1 isolated from contaminating cells.</title>
        <authorList>
            <person name="Qi J."/>
        </authorList>
    </citation>
    <scope>NUCLEOTIDE SEQUENCE</scope>
    <source>
        <strain evidence="1">QJ1</strain>
    </source>
</reference>
<dbReference type="InterPro" id="IPR016181">
    <property type="entry name" value="Acyl_CoA_acyltransferase"/>
</dbReference>
<sequence>MSGTDRKLIVLAPEALDAHWTIVGAYLDAALEHSEDELTADDIRAMVRRGQAFVLVVIDGGEILAAGAVEIVQYPRYKAANIMAVGGRQVFLRRSELDWLQMVARDMGCKKLQTYCRPSMARLLGRLGMREAYRVMRCDL</sequence>
<gene>
    <name evidence="1" type="ORF">NDR89_23095</name>
</gene>